<sequence>MPGTANSFHRAITPLSDNTLIERLAEALRCLPGVGPKSAQRMVYHLLGRDRDGGRNLADALRQAMDKVGNCQLCRTFTESALCPLCASENRDPSLLCIVETPANVAAISRGTDYNGKFFVLLGHLSPLDGIGPGQLGIDRLEQRLDTGEIQEVILATGSTVEGETTAHYIAQIVRERGILVSRIALGVPLGGELEFVDSGTLAHALNGRGTYL</sequence>
<dbReference type="Pfam" id="PF13662">
    <property type="entry name" value="Toprim_4"/>
    <property type="match status" value="1"/>
</dbReference>
<dbReference type="Pfam" id="PF21175">
    <property type="entry name" value="RecR_C"/>
    <property type="match status" value="1"/>
</dbReference>
<dbReference type="InterPro" id="IPR015967">
    <property type="entry name" value="Rcmb_RecR_Znf"/>
</dbReference>
<dbReference type="Gene3D" id="3.40.1360.10">
    <property type="match status" value="1"/>
</dbReference>
<keyword evidence="4 7" id="KW-0862">Zinc</keyword>
<dbReference type="InterPro" id="IPR000093">
    <property type="entry name" value="DNA_Rcmb_RecR"/>
</dbReference>
<evidence type="ECO:0000256" key="5">
    <source>
        <dbReference type="ARBA" id="ARBA00023172"/>
    </source>
</evidence>
<keyword evidence="3 7" id="KW-0863">Zinc-finger</keyword>
<dbReference type="Pfam" id="PF02132">
    <property type="entry name" value="RecR_ZnF"/>
    <property type="match status" value="1"/>
</dbReference>
<keyword evidence="2 7" id="KW-0227">DNA damage</keyword>
<dbReference type="GO" id="GO:0003677">
    <property type="term" value="F:DNA binding"/>
    <property type="evidence" value="ECO:0007669"/>
    <property type="project" value="UniProtKB-UniRule"/>
</dbReference>
<evidence type="ECO:0000256" key="1">
    <source>
        <dbReference type="ARBA" id="ARBA00022723"/>
    </source>
</evidence>
<dbReference type="HAMAP" id="MF_00017">
    <property type="entry name" value="RecR"/>
    <property type="match status" value="1"/>
</dbReference>
<evidence type="ECO:0000256" key="3">
    <source>
        <dbReference type="ARBA" id="ARBA00022771"/>
    </source>
</evidence>
<feature type="zinc finger region" description="C4-type" evidence="7">
    <location>
        <begin position="71"/>
        <end position="86"/>
    </location>
</feature>
<dbReference type="Gene3D" id="6.10.250.240">
    <property type="match status" value="1"/>
</dbReference>
<evidence type="ECO:0000256" key="2">
    <source>
        <dbReference type="ARBA" id="ARBA00022763"/>
    </source>
</evidence>
<dbReference type="NCBIfam" id="TIGR00615">
    <property type="entry name" value="recR"/>
    <property type="match status" value="1"/>
</dbReference>
<dbReference type="PANTHER" id="PTHR30446:SF0">
    <property type="entry name" value="RECOMBINATION PROTEIN RECR"/>
    <property type="match status" value="1"/>
</dbReference>
<evidence type="ECO:0000313" key="11">
    <source>
        <dbReference type="EMBL" id="VFK15926.1"/>
    </source>
</evidence>
<evidence type="ECO:0000313" key="10">
    <source>
        <dbReference type="EMBL" id="VFJ65116.1"/>
    </source>
</evidence>
<dbReference type="GO" id="GO:0006281">
    <property type="term" value="P:DNA repair"/>
    <property type="evidence" value="ECO:0007669"/>
    <property type="project" value="UniProtKB-UniRule"/>
</dbReference>
<dbReference type="SMART" id="SM00493">
    <property type="entry name" value="TOPRIM"/>
    <property type="match status" value="1"/>
</dbReference>
<accession>A0A450TDR5</accession>
<evidence type="ECO:0000259" key="8">
    <source>
        <dbReference type="PROSITE" id="PS50880"/>
    </source>
</evidence>
<name>A0A450TDR5_9GAMM</name>
<organism evidence="10">
    <name type="scientific">Candidatus Kentrum sp. FM</name>
    <dbReference type="NCBI Taxonomy" id="2126340"/>
    <lineage>
        <taxon>Bacteria</taxon>
        <taxon>Pseudomonadati</taxon>
        <taxon>Pseudomonadota</taxon>
        <taxon>Gammaproteobacteria</taxon>
        <taxon>Candidatus Kentrum</taxon>
    </lineage>
</organism>
<evidence type="ECO:0000256" key="7">
    <source>
        <dbReference type="HAMAP-Rule" id="MF_00017"/>
    </source>
</evidence>
<comment type="similarity">
    <text evidence="7">Belongs to the RecR family.</text>
</comment>
<gene>
    <name evidence="7" type="primary">recR</name>
    <name evidence="10" type="ORF">BECKFM1743A_GA0114220_103744</name>
    <name evidence="11" type="ORF">BECKFM1743B_GA0114221_103942</name>
    <name evidence="9" type="ORF">BECKFM1743C_GA0114222_103353</name>
</gene>
<dbReference type="GO" id="GO:0006310">
    <property type="term" value="P:DNA recombination"/>
    <property type="evidence" value="ECO:0007669"/>
    <property type="project" value="UniProtKB-UniRule"/>
</dbReference>
<dbReference type="AlphaFoldDB" id="A0A450TDR5"/>
<dbReference type="SUPFAM" id="SSF111304">
    <property type="entry name" value="Recombination protein RecR"/>
    <property type="match status" value="1"/>
</dbReference>
<dbReference type="PANTHER" id="PTHR30446">
    <property type="entry name" value="RECOMBINATION PROTEIN RECR"/>
    <property type="match status" value="1"/>
</dbReference>
<proteinExistence type="inferred from homology"/>
<dbReference type="InterPro" id="IPR006171">
    <property type="entry name" value="TOPRIM_dom"/>
</dbReference>
<feature type="domain" description="Toprim" evidence="8">
    <location>
        <begin position="94"/>
        <end position="189"/>
    </location>
</feature>
<keyword evidence="5 7" id="KW-0233">DNA recombination</keyword>
<reference evidence="10" key="1">
    <citation type="submission" date="2019-02" db="EMBL/GenBank/DDBJ databases">
        <authorList>
            <person name="Gruber-Vodicka R. H."/>
            <person name="Seah K. B. B."/>
        </authorList>
    </citation>
    <scope>NUCLEOTIDE SEQUENCE</scope>
    <source>
        <strain evidence="10">BECK_BZ163</strain>
        <strain evidence="11">BECK_BZ164</strain>
        <strain evidence="9">BECK_BZ165</strain>
    </source>
</reference>
<dbReference type="PROSITE" id="PS50880">
    <property type="entry name" value="TOPRIM"/>
    <property type="match status" value="1"/>
</dbReference>
<keyword evidence="1 7" id="KW-0479">Metal-binding</keyword>
<dbReference type="InterPro" id="IPR034137">
    <property type="entry name" value="TOPRIM_RecR"/>
</dbReference>
<evidence type="ECO:0000313" key="9">
    <source>
        <dbReference type="EMBL" id="VFJ63118.1"/>
    </source>
</evidence>
<dbReference type="EMBL" id="CAADFL010000394">
    <property type="protein sequence ID" value="VFK15926.1"/>
    <property type="molecule type" value="Genomic_DNA"/>
</dbReference>
<dbReference type="Gene3D" id="1.10.8.420">
    <property type="entry name" value="RecR Domain 1"/>
    <property type="match status" value="1"/>
</dbReference>
<keyword evidence="6 7" id="KW-0234">DNA repair</keyword>
<evidence type="ECO:0000256" key="6">
    <source>
        <dbReference type="ARBA" id="ARBA00023204"/>
    </source>
</evidence>
<dbReference type="GO" id="GO:0008270">
    <property type="term" value="F:zinc ion binding"/>
    <property type="evidence" value="ECO:0007669"/>
    <property type="project" value="UniProtKB-KW"/>
</dbReference>
<dbReference type="EMBL" id="CAADEZ010000374">
    <property type="protein sequence ID" value="VFJ65116.1"/>
    <property type="molecule type" value="Genomic_DNA"/>
</dbReference>
<comment type="function">
    <text evidence="7">May play a role in DNA repair. It seems to be involved in an RecBC-independent recombinational process of DNA repair. It may act with RecF and RecO.</text>
</comment>
<dbReference type="EMBL" id="CAADFA010000335">
    <property type="protein sequence ID" value="VFJ63118.1"/>
    <property type="molecule type" value="Genomic_DNA"/>
</dbReference>
<protein>
    <recommendedName>
        <fullName evidence="7">Recombination protein RecR</fullName>
    </recommendedName>
</protein>
<dbReference type="PROSITE" id="PS01300">
    <property type="entry name" value="RECR"/>
    <property type="match status" value="1"/>
</dbReference>
<dbReference type="InterPro" id="IPR023627">
    <property type="entry name" value="Rcmb_RecR"/>
</dbReference>
<evidence type="ECO:0000256" key="4">
    <source>
        <dbReference type="ARBA" id="ARBA00022833"/>
    </source>
</evidence>
<dbReference type="Pfam" id="PF21176">
    <property type="entry name" value="RecR_HhH"/>
    <property type="match status" value="1"/>
</dbReference>
<dbReference type="CDD" id="cd01025">
    <property type="entry name" value="TOPRIM_recR"/>
    <property type="match status" value="1"/>
</dbReference>